<evidence type="ECO:0000313" key="4">
    <source>
        <dbReference type="Proteomes" id="UP000515971"/>
    </source>
</evidence>
<dbReference type="Proteomes" id="UP000515971">
    <property type="component" value="Chromosome"/>
</dbReference>
<reference evidence="3 4" key="1">
    <citation type="submission" date="2020-08" db="EMBL/GenBank/DDBJ databases">
        <title>Genome sequence of Sphingomonas lutea KCTC 23642T.</title>
        <authorList>
            <person name="Hyun D.-W."/>
            <person name="Bae J.-W."/>
        </authorList>
    </citation>
    <scope>NUCLEOTIDE SEQUENCE [LARGE SCALE GENOMIC DNA]</scope>
    <source>
        <strain evidence="3 4">KCTC 23642</strain>
    </source>
</reference>
<sequence length="167" mass="17471">MRAIAIAFLLLGACRDAVAPTAAPDRTAQESAPDAPAAATPIAKAPAAAPAKPTHPCLVQDGRPVAAPALRAIGTEPFWGATTHGRCVTYSTPDDQAGTRVWAKVRQADGGRTVWTGALRGTPFELSIAERTDCSDGMSDNRYPLEARLLVDGEERRGCARPAPTGR</sequence>
<dbReference type="EMBL" id="CP060718">
    <property type="protein sequence ID" value="QNN67610.1"/>
    <property type="molecule type" value="Genomic_DNA"/>
</dbReference>
<proteinExistence type="predicted"/>
<feature type="signal peptide" evidence="2">
    <location>
        <begin position="1"/>
        <end position="19"/>
    </location>
</feature>
<evidence type="ECO:0000313" key="3">
    <source>
        <dbReference type="EMBL" id="QNN67610.1"/>
    </source>
</evidence>
<feature type="region of interest" description="Disordered" evidence="1">
    <location>
        <begin position="24"/>
        <end position="56"/>
    </location>
</feature>
<feature type="compositionally biased region" description="Low complexity" evidence="1">
    <location>
        <begin position="32"/>
        <end position="56"/>
    </location>
</feature>
<dbReference type="AlphaFoldDB" id="A0A7G9SID5"/>
<gene>
    <name evidence="3" type="ORF">H9L13_01215</name>
</gene>
<evidence type="ECO:0000256" key="2">
    <source>
        <dbReference type="SAM" id="SignalP"/>
    </source>
</evidence>
<name>A0A7G9SID5_9SPHN</name>
<accession>A0A7G9SID5</accession>
<dbReference type="KEGG" id="slut:H9L13_01215"/>
<feature type="chain" id="PRO_5028947174" description="DUF3617 family protein" evidence="2">
    <location>
        <begin position="20"/>
        <end position="167"/>
    </location>
</feature>
<protein>
    <recommendedName>
        <fullName evidence="5">DUF3617 family protein</fullName>
    </recommendedName>
</protein>
<organism evidence="3 4">
    <name type="scientific">Sphingomonas lutea</name>
    <dbReference type="NCBI Taxonomy" id="1045317"/>
    <lineage>
        <taxon>Bacteria</taxon>
        <taxon>Pseudomonadati</taxon>
        <taxon>Pseudomonadota</taxon>
        <taxon>Alphaproteobacteria</taxon>
        <taxon>Sphingomonadales</taxon>
        <taxon>Sphingomonadaceae</taxon>
        <taxon>Sphingomonas</taxon>
    </lineage>
</organism>
<dbReference type="RefSeq" id="WP_187538318.1">
    <property type="nucleotide sequence ID" value="NZ_BAABJT010000001.1"/>
</dbReference>
<keyword evidence="2" id="KW-0732">Signal</keyword>
<keyword evidence="4" id="KW-1185">Reference proteome</keyword>
<evidence type="ECO:0008006" key="5">
    <source>
        <dbReference type="Google" id="ProtNLM"/>
    </source>
</evidence>
<evidence type="ECO:0000256" key="1">
    <source>
        <dbReference type="SAM" id="MobiDB-lite"/>
    </source>
</evidence>